<dbReference type="EMBL" id="CP020474">
    <property type="protein sequence ID" value="ARE84325.1"/>
    <property type="molecule type" value="Genomic_DNA"/>
</dbReference>
<protein>
    <submittedName>
        <fullName evidence="2">Uncharacterized protein</fullName>
    </submittedName>
</protein>
<accession>A0A1V0RRQ7</accession>
<organism evidence="2 3">
    <name type="scientific">Roseovarius mucosus</name>
    <dbReference type="NCBI Taxonomy" id="215743"/>
    <lineage>
        <taxon>Bacteria</taxon>
        <taxon>Pseudomonadati</taxon>
        <taxon>Pseudomonadota</taxon>
        <taxon>Alphaproteobacteria</taxon>
        <taxon>Rhodobacterales</taxon>
        <taxon>Roseobacteraceae</taxon>
        <taxon>Roseovarius</taxon>
    </lineage>
</organism>
<feature type="compositionally biased region" description="Pro residues" evidence="1">
    <location>
        <begin position="180"/>
        <end position="192"/>
    </location>
</feature>
<feature type="region of interest" description="Disordered" evidence="1">
    <location>
        <begin position="286"/>
        <end position="310"/>
    </location>
</feature>
<evidence type="ECO:0000313" key="2">
    <source>
        <dbReference type="EMBL" id="ARE84325.1"/>
    </source>
</evidence>
<evidence type="ECO:0000313" key="3">
    <source>
        <dbReference type="Proteomes" id="UP000192273"/>
    </source>
</evidence>
<dbReference type="Proteomes" id="UP000192273">
    <property type="component" value="Chromosome"/>
</dbReference>
<dbReference type="KEGG" id="rmm:ROSMUCSMR3_02858"/>
<feature type="compositionally biased region" description="Polar residues" evidence="1">
    <location>
        <begin position="293"/>
        <end position="302"/>
    </location>
</feature>
<feature type="region of interest" description="Disordered" evidence="1">
    <location>
        <begin position="83"/>
        <end position="195"/>
    </location>
</feature>
<gene>
    <name evidence="2" type="ORF">ROSMUCSMR3_02858</name>
</gene>
<dbReference type="RefSeq" id="WP_081507710.1">
    <property type="nucleotide sequence ID" value="NZ_CP020474.1"/>
</dbReference>
<feature type="region of interest" description="Disordered" evidence="1">
    <location>
        <begin position="1"/>
        <end position="25"/>
    </location>
</feature>
<reference evidence="2 3" key="1">
    <citation type="submission" date="2017-03" db="EMBL/GenBank/DDBJ databases">
        <title>Genome Sequence of Roseovarius mucosus strain SMR3 Isolated from a culture of the Diatom Skeletonema marinoi.</title>
        <authorList>
            <person name="Topel M."/>
            <person name="Pinder M."/>
            <person name="Johansson O.N."/>
            <person name="Kourtchenko O."/>
            <person name="Godhe A."/>
            <person name="Clarke A.K."/>
        </authorList>
    </citation>
    <scope>NUCLEOTIDE SEQUENCE [LARGE SCALE GENOMIC DNA]</scope>
    <source>
        <strain evidence="2 3">SMR3</strain>
    </source>
</reference>
<proteinExistence type="predicted"/>
<keyword evidence="3" id="KW-1185">Reference proteome</keyword>
<evidence type="ECO:0000256" key="1">
    <source>
        <dbReference type="SAM" id="MobiDB-lite"/>
    </source>
</evidence>
<name>A0A1V0RRQ7_9RHOB</name>
<dbReference type="AlphaFoldDB" id="A0A1V0RRQ7"/>
<sequence length="310" mass="32151">MTHAIRTTHHASSNAEAAPSRASFEDKDQTEGFGVRGLAILFIGFAVYLKTLFSASPAEDATALEDTGVPPGSESAPDIAAQTATATRADGNDPADTLSDATGDLPTLATFGASGQTGRGASLDRQGGGSIEADPFTVDMSGLVPNAQAPFGGRDAFSGPGLPTDTGPLAPRGTDQDTSAPPPNTTNDPTPPATAQSYDLATLFQDLGIALQDRPDITVDRVTDLAIGDLMRDLTLDEFRSNLGQLPQDIGAPLNRLINVLNDDASREAFLVRTGLAQDATLDASYRSDDFDPNQSTTSAQADSGPDLFL</sequence>